<evidence type="ECO:0000259" key="2">
    <source>
        <dbReference type="Pfam" id="PF05651"/>
    </source>
</evidence>
<dbReference type="Proteomes" id="UP000813420">
    <property type="component" value="Unassembled WGS sequence"/>
</dbReference>
<dbReference type="InterPro" id="IPR041522">
    <property type="entry name" value="CdaR_GGDEF"/>
</dbReference>
<dbReference type="InterPro" id="IPR008599">
    <property type="entry name" value="Diacid_rec"/>
</dbReference>
<dbReference type="InterPro" id="IPR025736">
    <property type="entry name" value="PucR_C-HTH_dom"/>
</dbReference>
<dbReference type="RefSeq" id="WP_277237876.1">
    <property type="nucleotide sequence ID" value="NZ_CALWFG010000026.1"/>
</dbReference>
<dbReference type="InterPro" id="IPR042070">
    <property type="entry name" value="PucR_C-HTH_sf"/>
</dbReference>
<evidence type="ECO:0000256" key="1">
    <source>
        <dbReference type="ARBA" id="ARBA00006754"/>
    </source>
</evidence>
<dbReference type="Pfam" id="PF17853">
    <property type="entry name" value="GGDEF_2"/>
    <property type="match status" value="1"/>
</dbReference>
<sequence length="363" mass="40499">MNVISSKTAQQIVDTVKEFCGYDINFINEKGMILASTDTLRIGTFHEGGMAALKNGESLEVFQDDAFHGTQKGVNIPVLQDGKPSAVIGISGNPDEVRSYARLAERITRLILREQELNAAARTSTERKNYLIQSLLNGSPENPGYLLRLLKDFGLDPDSPKKIILIRLNSKNSSGSISYAESRIQKLCDTLQGTVFCYQYPCDFILLADASCIEQHFSFLEHFASQEQNVLCIGVGKSVDLYQAQASYATAQIALESLSLSETNLSRFDQLTLEILLGSVSLEGRQEFLARSIGSLSSDDKHLLRMYFEEDCSLSHTAEKLFLHKNTLQYRLDRIRRNSGYDPRKFKDGVILYLALRLSSSAP</sequence>
<protein>
    <submittedName>
        <fullName evidence="5">Helix-turn-helix domain-containing protein</fullName>
    </submittedName>
</protein>
<organism evidence="5 6">
    <name type="scientific">Merdimonas faecis</name>
    <dbReference type="NCBI Taxonomy" id="1653435"/>
    <lineage>
        <taxon>Bacteria</taxon>
        <taxon>Bacillati</taxon>
        <taxon>Bacillota</taxon>
        <taxon>Clostridia</taxon>
        <taxon>Lachnospirales</taxon>
        <taxon>Lachnospiraceae</taxon>
        <taxon>Merdimonas</taxon>
    </lineage>
</organism>
<reference evidence="5" key="2">
    <citation type="submission" date="2021-09" db="EMBL/GenBank/DDBJ databases">
        <authorList>
            <person name="Gilroy R."/>
        </authorList>
    </citation>
    <scope>NUCLEOTIDE SEQUENCE</scope>
    <source>
        <strain evidence="5">USAMLcec4-12693</strain>
    </source>
</reference>
<reference evidence="5" key="1">
    <citation type="journal article" date="2021" name="PeerJ">
        <title>Extensive microbial diversity within the chicken gut microbiome revealed by metagenomics and culture.</title>
        <authorList>
            <person name="Gilroy R."/>
            <person name="Ravi A."/>
            <person name="Getino M."/>
            <person name="Pursley I."/>
            <person name="Horton D.L."/>
            <person name="Alikhan N.F."/>
            <person name="Baker D."/>
            <person name="Gharbi K."/>
            <person name="Hall N."/>
            <person name="Watson M."/>
            <person name="Adriaenssens E.M."/>
            <person name="Foster-Nyarko E."/>
            <person name="Jarju S."/>
            <person name="Secka A."/>
            <person name="Antonio M."/>
            <person name="Oren A."/>
            <person name="Chaudhuri R.R."/>
            <person name="La Ragione R."/>
            <person name="Hildebrand F."/>
            <person name="Pallen M.J."/>
        </authorList>
    </citation>
    <scope>NUCLEOTIDE SEQUENCE</scope>
    <source>
        <strain evidence="5">USAMLcec4-12693</strain>
    </source>
</reference>
<feature type="domain" description="Putative sugar diacid recognition" evidence="2">
    <location>
        <begin position="5"/>
        <end position="134"/>
    </location>
</feature>
<comment type="caution">
    <text evidence="5">The sequence shown here is derived from an EMBL/GenBank/DDBJ whole genome shotgun (WGS) entry which is preliminary data.</text>
</comment>
<dbReference type="PANTHER" id="PTHR33744">
    <property type="entry name" value="CARBOHYDRATE DIACID REGULATOR"/>
    <property type="match status" value="1"/>
</dbReference>
<dbReference type="InterPro" id="IPR051448">
    <property type="entry name" value="CdaR-like_regulators"/>
</dbReference>
<dbReference type="EMBL" id="DYXE01000028">
    <property type="protein sequence ID" value="HJH49192.1"/>
    <property type="molecule type" value="Genomic_DNA"/>
</dbReference>
<dbReference type="PANTHER" id="PTHR33744:SF16">
    <property type="entry name" value="CARBOHYDRATE DIACID REGULATOR"/>
    <property type="match status" value="1"/>
</dbReference>
<evidence type="ECO:0000313" key="5">
    <source>
        <dbReference type="EMBL" id="HJH49192.1"/>
    </source>
</evidence>
<dbReference type="AlphaFoldDB" id="A0A9D2VW58"/>
<evidence type="ECO:0000259" key="4">
    <source>
        <dbReference type="Pfam" id="PF17853"/>
    </source>
</evidence>
<comment type="similarity">
    <text evidence="1">Belongs to the CdaR family.</text>
</comment>
<evidence type="ECO:0000313" key="6">
    <source>
        <dbReference type="Proteomes" id="UP000813420"/>
    </source>
</evidence>
<feature type="domain" description="PucR C-terminal helix-turn-helix" evidence="3">
    <location>
        <begin position="303"/>
        <end position="358"/>
    </location>
</feature>
<name>A0A9D2VW58_9FIRM</name>
<dbReference type="Pfam" id="PF05651">
    <property type="entry name" value="Diacid_rec"/>
    <property type="match status" value="1"/>
</dbReference>
<gene>
    <name evidence="5" type="ORF">K8V39_02890</name>
</gene>
<proteinExistence type="inferred from homology"/>
<dbReference type="Gene3D" id="1.10.10.2840">
    <property type="entry name" value="PucR C-terminal helix-turn-helix domain"/>
    <property type="match status" value="1"/>
</dbReference>
<evidence type="ECO:0000259" key="3">
    <source>
        <dbReference type="Pfam" id="PF13556"/>
    </source>
</evidence>
<dbReference type="Pfam" id="PF13556">
    <property type="entry name" value="HTH_30"/>
    <property type="match status" value="1"/>
</dbReference>
<accession>A0A9D2VW58</accession>
<feature type="domain" description="CdaR GGDEF-like" evidence="4">
    <location>
        <begin position="145"/>
        <end position="256"/>
    </location>
</feature>